<evidence type="ECO:0000313" key="8">
    <source>
        <dbReference type="EMBL" id="KAK1363563.1"/>
    </source>
</evidence>
<accession>A0AAD8HBP4</accession>
<dbReference type="EMBL" id="JAUIZM010000009">
    <property type="protein sequence ID" value="KAK1363563.1"/>
    <property type="molecule type" value="Genomic_DNA"/>
</dbReference>
<comment type="pathway">
    <text evidence="2">Protein modification; protein ubiquitination.</text>
</comment>
<keyword evidence="4 8" id="KW-0808">Transferase</keyword>
<dbReference type="Pfam" id="PF04564">
    <property type="entry name" value="U-box"/>
    <property type="match status" value="1"/>
</dbReference>
<feature type="domain" description="U-box" evidence="7">
    <location>
        <begin position="270"/>
        <end position="344"/>
    </location>
</feature>
<comment type="catalytic activity">
    <reaction evidence="1">
        <text>S-ubiquitinyl-[E2 ubiquitin-conjugating enzyme]-L-cysteine + [acceptor protein]-L-lysine = [E2 ubiquitin-conjugating enzyme]-L-cysteine + N(6)-ubiquitinyl-[acceptor protein]-L-lysine.</text>
        <dbReference type="EC" id="2.3.2.27"/>
    </reaction>
</comment>
<evidence type="ECO:0000256" key="1">
    <source>
        <dbReference type="ARBA" id="ARBA00000900"/>
    </source>
</evidence>
<dbReference type="Proteomes" id="UP001237642">
    <property type="component" value="Unassembled WGS sequence"/>
</dbReference>
<dbReference type="PANTHER" id="PTHR23315:SF240">
    <property type="entry name" value="U-BOX DOMAIN-CONTAINING PROTEIN 5"/>
    <property type="match status" value="1"/>
</dbReference>
<dbReference type="CDD" id="cd16664">
    <property type="entry name" value="RING-Ubox_PUB"/>
    <property type="match status" value="1"/>
</dbReference>
<proteinExistence type="predicted"/>
<reference evidence="8" key="1">
    <citation type="submission" date="2023-02" db="EMBL/GenBank/DDBJ databases">
        <title>Genome of toxic invasive species Heracleum sosnowskyi carries increased number of genes despite the absence of recent whole-genome duplications.</title>
        <authorList>
            <person name="Schelkunov M."/>
            <person name="Shtratnikova V."/>
            <person name="Makarenko M."/>
            <person name="Klepikova A."/>
            <person name="Omelchenko D."/>
            <person name="Novikova G."/>
            <person name="Obukhova E."/>
            <person name="Bogdanov V."/>
            <person name="Penin A."/>
            <person name="Logacheva M."/>
        </authorList>
    </citation>
    <scope>NUCLEOTIDE SEQUENCE</scope>
    <source>
        <strain evidence="8">Hsosn_3</strain>
        <tissue evidence="8">Leaf</tissue>
    </source>
</reference>
<dbReference type="Gene3D" id="3.30.40.10">
    <property type="entry name" value="Zinc/RING finger domain, C3HC4 (zinc finger)"/>
    <property type="match status" value="1"/>
</dbReference>
<evidence type="ECO:0000256" key="6">
    <source>
        <dbReference type="SAM" id="MobiDB-lite"/>
    </source>
</evidence>
<dbReference type="PANTHER" id="PTHR23315">
    <property type="entry name" value="U BOX DOMAIN-CONTAINING"/>
    <property type="match status" value="1"/>
</dbReference>
<name>A0AAD8HBP4_9APIA</name>
<organism evidence="8 9">
    <name type="scientific">Heracleum sosnowskyi</name>
    <dbReference type="NCBI Taxonomy" id="360622"/>
    <lineage>
        <taxon>Eukaryota</taxon>
        <taxon>Viridiplantae</taxon>
        <taxon>Streptophyta</taxon>
        <taxon>Embryophyta</taxon>
        <taxon>Tracheophyta</taxon>
        <taxon>Spermatophyta</taxon>
        <taxon>Magnoliopsida</taxon>
        <taxon>eudicotyledons</taxon>
        <taxon>Gunneridae</taxon>
        <taxon>Pentapetalae</taxon>
        <taxon>asterids</taxon>
        <taxon>campanulids</taxon>
        <taxon>Apiales</taxon>
        <taxon>Apiaceae</taxon>
        <taxon>Apioideae</taxon>
        <taxon>apioid superclade</taxon>
        <taxon>Tordylieae</taxon>
        <taxon>Tordyliinae</taxon>
        <taxon>Heracleum</taxon>
    </lineage>
</organism>
<dbReference type="InterPro" id="IPR045210">
    <property type="entry name" value="RING-Ubox_PUB"/>
</dbReference>
<evidence type="ECO:0000313" key="9">
    <source>
        <dbReference type="Proteomes" id="UP001237642"/>
    </source>
</evidence>
<evidence type="ECO:0000259" key="7">
    <source>
        <dbReference type="PROSITE" id="PS51698"/>
    </source>
</evidence>
<feature type="region of interest" description="Disordered" evidence="6">
    <location>
        <begin position="412"/>
        <end position="434"/>
    </location>
</feature>
<dbReference type="AlphaFoldDB" id="A0AAD8HBP4"/>
<dbReference type="SMART" id="SM00504">
    <property type="entry name" value="Ubox"/>
    <property type="match status" value="1"/>
</dbReference>
<feature type="compositionally biased region" description="Polar residues" evidence="6">
    <location>
        <begin position="417"/>
        <end position="426"/>
    </location>
</feature>
<dbReference type="Gene3D" id="1.25.10.10">
    <property type="entry name" value="Leucine-rich Repeat Variant"/>
    <property type="match status" value="2"/>
</dbReference>
<keyword evidence="5" id="KW-0833">Ubl conjugation pathway</keyword>
<dbReference type="SUPFAM" id="SSF48371">
    <property type="entry name" value="ARM repeat"/>
    <property type="match status" value="1"/>
</dbReference>
<evidence type="ECO:0000256" key="2">
    <source>
        <dbReference type="ARBA" id="ARBA00004906"/>
    </source>
</evidence>
<dbReference type="Pfam" id="PF25598">
    <property type="entry name" value="ARM_PUB"/>
    <property type="match status" value="1"/>
</dbReference>
<dbReference type="InterPro" id="IPR013083">
    <property type="entry name" value="Znf_RING/FYVE/PHD"/>
</dbReference>
<keyword evidence="9" id="KW-1185">Reference proteome</keyword>
<dbReference type="SUPFAM" id="SSF57850">
    <property type="entry name" value="RING/U-box"/>
    <property type="match status" value="1"/>
</dbReference>
<dbReference type="GO" id="GO:0061630">
    <property type="term" value="F:ubiquitin protein ligase activity"/>
    <property type="evidence" value="ECO:0007669"/>
    <property type="project" value="UniProtKB-EC"/>
</dbReference>
<comment type="caution">
    <text evidence="8">The sequence shown here is derived from an EMBL/GenBank/DDBJ whole genome shotgun (WGS) entry which is preliminary data.</text>
</comment>
<dbReference type="GO" id="GO:0016567">
    <property type="term" value="P:protein ubiquitination"/>
    <property type="evidence" value="ECO:0007669"/>
    <property type="project" value="InterPro"/>
</dbReference>
<protein>
    <recommendedName>
        <fullName evidence="3">RING-type E3 ubiquitin transferase</fullName>
        <ecNumber evidence="3">2.3.2.27</ecNumber>
    </recommendedName>
</protein>
<dbReference type="InterPro" id="IPR016024">
    <property type="entry name" value="ARM-type_fold"/>
</dbReference>
<feature type="region of interest" description="Disordered" evidence="6">
    <location>
        <begin position="710"/>
        <end position="743"/>
    </location>
</feature>
<evidence type="ECO:0000256" key="3">
    <source>
        <dbReference type="ARBA" id="ARBA00012483"/>
    </source>
</evidence>
<dbReference type="InterPro" id="IPR058678">
    <property type="entry name" value="ARM_PUB"/>
</dbReference>
<dbReference type="EC" id="2.3.2.27" evidence="3"/>
<evidence type="ECO:0000256" key="5">
    <source>
        <dbReference type="ARBA" id="ARBA00022786"/>
    </source>
</evidence>
<gene>
    <name evidence="8" type="ORF">POM88_039124</name>
</gene>
<dbReference type="PROSITE" id="PS51698">
    <property type="entry name" value="U_BOX"/>
    <property type="match status" value="1"/>
</dbReference>
<sequence>MGRDVANFADLAHAPLSTRSVKVHSRMCTELLKLVACGTKLLPQIEAARPGGTSGIHALCLLGSAIEKAKSIIEDCCHSSKLYLAITGDVILSRCEKARKSFVQSLSQIQYVVPVMLASEISRIISDLSGTVLVLDPSEEEAGKVVKTLLQQYSSATYSMEESAIQSVQMAASRLHITSPKSILIEKRSIKRLVDKVGDNAPAKKRILLFLLNYLKKYEKSIARGDLDNAYVEHENSNVFASSHEQYIETESHKTYTPAEAQMDMLSRAIPPEEFRCPFSSRMMYDPVVIDSGETFERMFIQKWFNEGHNTCPKTKKKLAHLSLTPNVMMKNLISRWCTAYGVTILDPYMQSEAVHLQESSLNSIASLSNSMCNLSLPTDFSSVSIGYSDTSLNSESSFDNMLDRGDSVYLKRSGDSKASSRNANNHTRDSEHLQKLDSLPWESQCKMVDDYKIHLKDDNETIQFASEENFVEPLIKFLEKALDLNDVKALRAGCLLLLAFVTKSRSGVQHLNEGVYVMLASFFYSEVATEAVCIIEVLSHYQYCRTKIATSGVISSIIQLLEVQIRELYEPALRILYKLSLDNEIQAYIVATDFICKLVPYFEDSSLAIYCITILKSLCNHEAVRVSVAETDGCIASIARILEMDSTENQEYAVFILLSLCSQRDRYCQLVMDEGVIPSLVSISINGNERGKASAMELLRLFRDVTDTVSRQESPESDKNISSNSSDDIEEHEPSSKPRGFFKKITIFSKSAQKKR</sequence>
<evidence type="ECO:0000256" key="4">
    <source>
        <dbReference type="ARBA" id="ARBA00022679"/>
    </source>
</evidence>
<dbReference type="InterPro" id="IPR003613">
    <property type="entry name" value="Ubox_domain"/>
</dbReference>
<reference evidence="8" key="2">
    <citation type="submission" date="2023-05" db="EMBL/GenBank/DDBJ databases">
        <authorList>
            <person name="Schelkunov M.I."/>
        </authorList>
    </citation>
    <scope>NUCLEOTIDE SEQUENCE</scope>
    <source>
        <strain evidence="8">Hsosn_3</strain>
        <tissue evidence="8">Leaf</tissue>
    </source>
</reference>
<dbReference type="InterPro" id="IPR011989">
    <property type="entry name" value="ARM-like"/>
</dbReference>